<proteinExistence type="predicted"/>
<accession>A0AAD3YC79</accession>
<reference evidence="1" key="1">
    <citation type="journal article" date="2023" name="BMC Genomics">
        <title>Chromosome-level genome assemblies of Cutaneotrichosporon spp. (Trichosporonales, Basidiomycota) reveal imbalanced evolution between nucleotide sequences and chromosome synteny.</title>
        <authorList>
            <person name="Kobayashi Y."/>
            <person name="Kayamori A."/>
            <person name="Aoki K."/>
            <person name="Shiwa Y."/>
            <person name="Matsutani M."/>
            <person name="Fujita N."/>
            <person name="Sugita T."/>
            <person name="Iwasaki W."/>
            <person name="Tanaka N."/>
            <person name="Takashima M."/>
        </authorList>
    </citation>
    <scope>NUCLEOTIDE SEQUENCE</scope>
    <source>
        <strain evidence="1">HIS016</strain>
    </source>
</reference>
<comment type="caution">
    <text evidence="1">The sequence shown here is derived from an EMBL/GenBank/DDBJ whole genome shotgun (WGS) entry which is preliminary data.</text>
</comment>
<gene>
    <name evidence="1" type="ORF">CspeluHIS016_0406640</name>
</gene>
<dbReference type="AlphaFoldDB" id="A0AAD3YC79"/>
<reference evidence="1" key="2">
    <citation type="submission" date="2023-06" db="EMBL/GenBank/DDBJ databases">
        <authorList>
            <person name="Kobayashi Y."/>
            <person name="Kayamori A."/>
            <person name="Aoki K."/>
            <person name="Shiwa Y."/>
            <person name="Fujita N."/>
            <person name="Sugita T."/>
            <person name="Iwasaki W."/>
            <person name="Tanaka N."/>
            <person name="Takashima M."/>
        </authorList>
    </citation>
    <scope>NUCLEOTIDE SEQUENCE</scope>
    <source>
        <strain evidence="1">HIS016</strain>
    </source>
</reference>
<evidence type="ECO:0000313" key="1">
    <source>
        <dbReference type="EMBL" id="GMK57830.1"/>
    </source>
</evidence>
<sequence>MEPPLPFDQVAHDSIASERHTRPHNVPPEMLGYIMSFVRDNDLIACVRTNSSFYLAAKPYVYRQVSLDQYFHVFGAEHPLLDLDMPATSNTRRRPLFRRSWMTRACRILEVASHHESFCAAIESDSRQPLIPRLPHLRTLHLPFDVHGTLASGHEPTPCGIHSLKPWRLIQHKVYWTSRKPATTTVEGVRSYTANIAARAMLNHDDRPLDLQLPIMAPGARLTLIAPHTIYGSNLPAPCLSFQDPRGLLTIPQDLSAADRVQVYSEMCTAGNCPHQLMLKLARTVCRFMEGPRIRLIGFDIVSANNPFPAYRHLAWLTRALLEANAETAILQGTPSEANLWRARAGPVDAFHLINARWWNSHRVVELTTWRPAQLLVVIWDMFGWPRPMTRVAGYGQYQSLGITWTREVKFEGEVGPFWVPEPEPEWCLAEE</sequence>
<organism evidence="1 2">
    <name type="scientific">Cutaneotrichosporon spelunceum</name>
    <dbReference type="NCBI Taxonomy" id="1672016"/>
    <lineage>
        <taxon>Eukaryota</taxon>
        <taxon>Fungi</taxon>
        <taxon>Dikarya</taxon>
        <taxon>Basidiomycota</taxon>
        <taxon>Agaricomycotina</taxon>
        <taxon>Tremellomycetes</taxon>
        <taxon>Trichosporonales</taxon>
        <taxon>Trichosporonaceae</taxon>
        <taxon>Cutaneotrichosporon</taxon>
    </lineage>
</organism>
<evidence type="ECO:0000313" key="2">
    <source>
        <dbReference type="Proteomes" id="UP001222932"/>
    </source>
</evidence>
<keyword evidence="2" id="KW-1185">Reference proteome</keyword>
<protein>
    <recommendedName>
        <fullName evidence="3">F-box domain-containing protein</fullName>
    </recommendedName>
</protein>
<dbReference type="EMBL" id="BTCM01000004">
    <property type="protein sequence ID" value="GMK57830.1"/>
    <property type="molecule type" value="Genomic_DNA"/>
</dbReference>
<evidence type="ECO:0008006" key="3">
    <source>
        <dbReference type="Google" id="ProtNLM"/>
    </source>
</evidence>
<dbReference type="Proteomes" id="UP001222932">
    <property type="component" value="Unassembled WGS sequence"/>
</dbReference>
<name>A0AAD3YC79_9TREE</name>